<feature type="region of interest" description="Disordered" evidence="1">
    <location>
        <begin position="190"/>
        <end position="215"/>
    </location>
</feature>
<accession>A0A4S8JLZ4</accession>
<evidence type="ECO:0000313" key="2">
    <source>
        <dbReference type="EMBL" id="THU63218.1"/>
    </source>
</evidence>
<gene>
    <name evidence="2" type="ORF">C4D60_Mb01t13410</name>
</gene>
<name>A0A4S8JLZ4_MUSBA</name>
<feature type="compositionally biased region" description="Basic and acidic residues" evidence="1">
    <location>
        <begin position="302"/>
        <end position="319"/>
    </location>
</feature>
<sequence>MVEIEQPIGEETQLFCSLAKRAALRVSSTCSFVGTFTTTSCSTTSLRVDTLAWCTMSSRSRSAHISLAGGWFWSSDCTLISASFPRSFTSISIATVTAVGGLLVVAEAALVMEVAAWSAGALDLGLEVLDVGYGVGQQRRLVHARHVGHHRAERVEAVVELLAALPLRFDVSREPLPGLRPRFLGRRRSTVIPPSESECSESTDDERPAPSFLTAGEGNATAASAAPAVGDTSLGPSDKTALAWCTRTQLSPMRGAELKHAAGDRQARQGLDPVELGLAAPVAPARLEGMRAGQPQGLQRAVDPRGDRPAPHERPAERHDVEPLGIIDGIGAGLICGVATTGPAVGEAAGAAEVAVAEGEDAMVGGGAPEDGVGPPLGAGLEEALQPALELCGGRRLVEGEGGGG</sequence>
<comment type="caution">
    <text evidence="2">The sequence shown here is derived from an EMBL/GenBank/DDBJ whole genome shotgun (WGS) entry which is preliminary data.</text>
</comment>
<feature type="region of interest" description="Disordered" evidence="1">
    <location>
        <begin position="291"/>
        <end position="319"/>
    </location>
</feature>
<dbReference type="EMBL" id="PYDT01000004">
    <property type="protein sequence ID" value="THU63218.1"/>
    <property type="molecule type" value="Genomic_DNA"/>
</dbReference>
<evidence type="ECO:0000313" key="3">
    <source>
        <dbReference type="Proteomes" id="UP000317650"/>
    </source>
</evidence>
<evidence type="ECO:0000256" key="1">
    <source>
        <dbReference type="SAM" id="MobiDB-lite"/>
    </source>
</evidence>
<dbReference type="AlphaFoldDB" id="A0A4S8JLZ4"/>
<keyword evidence="3" id="KW-1185">Reference proteome</keyword>
<proteinExistence type="predicted"/>
<protein>
    <submittedName>
        <fullName evidence="2">Uncharacterized protein</fullName>
    </submittedName>
</protein>
<reference evidence="2 3" key="1">
    <citation type="journal article" date="2019" name="Nat. Plants">
        <title>Genome sequencing of Musa balbisiana reveals subgenome evolution and function divergence in polyploid bananas.</title>
        <authorList>
            <person name="Yao X."/>
        </authorList>
    </citation>
    <scope>NUCLEOTIDE SEQUENCE [LARGE SCALE GENOMIC DNA]</scope>
    <source>
        <strain evidence="3">cv. DH-PKW</strain>
        <tissue evidence="2">Leaves</tissue>
    </source>
</reference>
<dbReference type="Proteomes" id="UP000317650">
    <property type="component" value="Chromosome 1"/>
</dbReference>
<organism evidence="2 3">
    <name type="scientific">Musa balbisiana</name>
    <name type="common">Banana</name>
    <dbReference type="NCBI Taxonomy" id="52838"/>
    <lineage>
        <taxon>Eukaryota</taxon>
        <taxon>Viridiplantae</taxon>
        <taxon>Streptophyta</taxon>
        <taxon>Embryophyta</taxon>
        <taxon>Tracheophyta</taxon>
        <taxon>Spermatophyta</taxon>
        <taxon>Magnoliopsida</taxon>
        <taxon>Liliopsida</taxon>
        <taxon>Zingiberales</taxon>
        <taxon>Musaceae</taxon>
        <taxon>Musa</taxon>
    </lineage>
</organism>